<dbReference type="InterPro" id="IPR012338">
    <property type="entry name" value="Beta-lactam/transpept-like"/>
</dbReference>
<dbReference type="CDD" id="cd06577">
    <property type="entry name" value="PASTA_pknB"/>
    <property type="match status" value="1"/>
</dbReference>
<reference evidence="6" key="1">
    <citation type="submission" date="2022-04" db="EMBL/GenBank/DDBJ databases">
        <title>Complete genome sequences of Ezakiella coagulans and Fenollaria massiliensis.</title>
        <authorList>
            <person name="France M.T."/>
            <person name="Clifford J."/>
            <person name="Narina S."/>
            <person name="Rutt L."/>
            <person name="Ravel J."/>
        </authorList>
    </citation>
    <scope>NUCLEOTIDE SEQUENCE</scope>
    <source>
        <strain evidence="6">C0061C2</strain>
    </source>
</reference>
<feature type="domain" description="PASTA" evidence="5">
    <location>
        <begin position="627"/>
        <end position="691"/>
    </location>
</feature>
<dbReference type="Gene3D" id="3.30.450.330">
    <property type="match status" value="1"/>
</dbReference>
<dbReference type="AlphaFoldDB" id="A0A9E7DIV4"/>
<dbReference type="GO" id="GO:0008658">
    <property type="term" value="F:penicillin binding"/>
    <property type="evidence" value="ECO:0007669"/>
    <property type="project" value="InterPro"/>
</dbReference>
<gene>
    <name evidence="6" type="ORF">M1R53_05355</name>
</gene>
<dbReference type="InterPro" id="IPR005311">
    <property type="entry name" value="PBP_dimer"/>
</dbReference>
<evidence type="ECO:0000256" key="2">
    <source>
        <dbReference type="ARBA" id="ARBA00007171"/>
    </source>
</evidence>
<dbReference type="GO" id="GO:0005886">
    <property type="term" value="C:plasma membrane"/>
    <property type="evidence" value="ECO:0007669"/>
    <property type="project" value="TreeGrafter"/>
</dbReference>
<dbReference type="Pfam" id="PF03717">
    <property type="entry name" value="PBP_dimer"/>
    <property type="match status" value="1"/>
</dbReference>
<dbReference type="SUPFAM" id="SSF54184">
    <property type="entry name" value="Penicillin-binding protein 2x (pbp-2x), c-terminal domain"/>
    <property type="match status" value="1"/>
</dbReference>
<comment type="subcellular location">
    <subcellularLocation>
        <location evidence="1">Membrane</location>
    </subcellularLocation>
</comment>
<dbReference type="InterPro" id="IPR001460">
    <property type="entry name" value="PCN-bd_Tpept"/>
</dbReference>
<dbReference type="PANTHER" id="PTHR30627:SF1">
    <property type="entry name" value="PEPTIDOGLYCAN D,D-TRANSPEPTIDASE FTSI"/>
    <property type="match status" value="1"/>
</dbReference>
<proteinExistence type="inferred from homology"/>
<feature type="transmembrane region" description="Helical" evidence="4">
    <location>
        <begin position="27"/>
        <end position="46"/>
    </location>
</feature>
<dbReference type="Pfam" id="PF03793">
    <property type="entry name" value="PASTA"/>
    <property type="match status" value="2"/>
</dbReference>
<keyword evidence="4" id="KW-1133">Transmembrane helix</keyword>
<dbReference type="SUPFAM" id="SSF56519">
    <property type="entry name" value="Penicillin binding protein dimerisation domain"/>
    <property type="match status" value="1"/>
</dbReference>
<dbReference type="Gene3D" id="3.40.710.10">
    <property type="entry name" value="DD-peptidase/beta-lactamase superfamily"/>
    <property type="match status" value="1"/>
</dbReference>
<keyword evidence="7" id="KW-1185">Reference proteome</keyword>
<evidence type="ECO:0000256" key="4">
    <source>
        <dbReference type="SAM" id="Phobius"/>
    </source>
</evidence>
<dbReference type="InterPro" id="IPR036138">
    <property type="entry name" value="PBP_dimer_sf"/>
</dbReference>
<dbReference type="CDD" id="cd06575">
    <property type="entry name" value="PASTA_Pbp2x-like_2"/>
    <property type="match status" value="1"/>
</dbReference>
<dbReference type="RefSeq" id="WP_249242258.1">
    <property type="nucleotide sequence ID" value="NZ_CP096649.1"/>
</dbReference>
<protein>
    <submittedName>
        <fullName evidence="6">Penicillin-binding transpeptidase domain-containing protein</fullName>
    </submittedName>
</protein>
<dbReference type="Pfam" id="PF00905">
    <property type="entry name" value="Transpeptidase"/>
    <property type="match status" value="1"/>
</dbReference>
<keyword evidence="3 4" id="KW-0472">Membrane</keyword>
<dbReference type="EMBL" id="CP096649">
    <property type="protein sequence ID" value="UQK58669.1"/>
    <property type="molecule type" value="Genomic_DNA"/>
</dbReference>
<accession>A0A9E7DIV4</accession>
<evidence type="ECO:0000256" key="3">
    <source>
        <dbReference type="ARBA" id="ARBA00023136"/>
    </source>
</evidence>
<dbReference type="Gene3D" id="3.30.10.20">
    <property type="match status" value="1"/>
</dbReference>
<dbReference type="InterPro" id="IPR050515">
    <property type="entry name" value="Beta-lactam/transpept"/>
</dbReference>
<name>A0A9E7DIV4_9FIRM</name>
<evidence type="ECO:0000259" key="5">
    <source>
        <dbReference type="PROSITE" id="PS51178"/>
    </source>
</evidence>
<dbReference type="GO" id="GO:0071555">
    <property type="term" value="P:cell wall organization"/>
    <property type="evidence" value="ECO:0007669"/>
    <property type="project" value="TreeGrafter"/>
</dbReference>
<dbReference type="Gene3D" id="3.90.1310.10">
    <property type="entry name" value="Penicillin-binding protein 2a (Domain 2)"/>
    <property type="match status" value="1"/>
</dbReference>
<evidence type="ECO:0000313" key="7">
    <source>
        <dbReference type="Proteomes" id="UP000831151"/>
    </source>
</evidence>
<dbReference type="InterPro" id="IPR005543">
    <property type="entry name" value="PASTA_dom"/>
</dbReference>
<organism evidence="6 7">
    <name type="scientific">Fenollaria massiliensis</name>
    <dbReference type="NCBI Taxonomy" id="938288"/>
    <lineage>
        <taxon>Bacteria</taxon>
        <taxon>Bacillati</taxon>
        <taxon>Bacillota</taxon>
        <taxon>Clostridia</taxon>
        <taxon>Eubacteriales</taxon>
        <taxon>Fenollaria</taxon>
    </lineage>
</organism>
<evidence type="ECO:0000313" key="6">
    <source>
        <dbReference type="EMBL" id="UQK58669.1"/>
    </source>
</evidence>
<dbReference type="PROSITE" id="PS51178">
    <property type="entry name" value="PASTA"/>
    <property type="match status" value="2"/>
</dbReference>
<feature type="domain" description="PASTA" evidence="5">
    <location>
        <begin position="693"/>
        <end position="752"/>
    </location>
</feature>
<dbReference type="KEGG" id="fms:M1R53_05355"/>
<dbReference type="SMART" id="SM00740">
    <property type="entry name" value="PASTA"/>
    <property type="match status" value="2"/>
</dbReference>
<dbReference type="PANTHER" id="PTHR30627">
    <property type="entry name" value="PEPTIDOGLYCAN D,D-TRANSPEPTIDASE"/>
    <property type="match status" value="1"/>
</dbReference>
<dbReference type="Proteomes" id="UP000831151">
    <property type="component" value="Chromosome"/>
</dbReference>
<sequence length="752" mass="83995">MKTPTSDRHRRPKKTGKSKIPNKYNRILTVLAFFGLIITLFLIQLFKVQISDAKGYKEYAVGQWTKAVSLGNQRGFIYDRNNKPLAVNKNIVTFWSVPFKEDENEKEEAKLKREKTYKEIAEEVASKIAEMTGEDSRDVYDKITYESRIRVVPEMELDDYKKFKESMGKVKFRTVLEVEEKAKRYYPFNDLASQLIGFNNIDNVGINGLEVKLNDALEGRAARKVQQLEANMVNALPNQEARIIEGKKSVNVVLTIDEKLQREVEKIADAAREKQSAESVSIIVMDPRDSSILALANTGRYNLNEPRKKPDDVEEEVWDEAKDEERNQILFDKWRNNAISDSYEPGSVYKVINLAAGLEEGKLNDKMTFSCTGSIDVFGRTLSCAEHMAHGTQNISQALNNSCNVAFVQIGNILGKNDILRYAKAFGFGEKSGVDLPGESLGILPTNPNTIGPVELATMSYGHGLAVTPIQMANAICAVVNGGTLYKPKLVLKTVDDFGNVIDTPKSVVRRKVISKETSEHMKKLLESVVRDGYIKRSRIEGYRIGGKTGTAQKIVDGKYKKNAYISSFVGAFPIDNPEFVVLAIVDEPRSGIVYGSLVATPIFQDVAKFIIDYYKIPPASEVSSVQNEKVQVPDLKDKTMGEAGLELADLSLSFDTNYKEYTDESLIISQSIKPGIFVDKGTVITLDVEVKKDDTILTPDFKGMTRDEAFGLAEKVGLKLKIEGDGLVKEQRPEPDKELRKNSIVELKLGD</sequence>
<comment type="similarity">
    <text evidence="2">Belongs to the transpeptidase family.</text>
</comment>
<keyword evidence="4" id="KW-0812">Transmembrane</keyword>
<evidence type="ECO:0000256" key="1">
    <source>
        <dbReference type="ARBA" id="ARBA00004370"/>
    </source>
</evidence>
<dbReference type="SUPFAM" id="SSF56601">
    <property type="entry name" value="beta-lactamase/transpeptidase-like"/>
    <property type="match status" value="1"/>
</dbReference>